<keyword evidence="2" id="KW-1185">Reference proteome</keyword>
<reference evidence="1 2" key="1">
    <citation type="journal article" date="2013" name="Genome Announc.">
        <title>Draft Genome Sequence of the Psychrophilic and Alkaliphilic Rhodonellum psychrophilum Strain GCM71T.</title>
        <authorList>
            <person name="Hauptmann A.L."/>
            <person name="Glaring M.A."/>
            <person name="Hallin P.F."/>
            <person name="Prieme A."/>
            <person name="Stougaard P."/>
        </authorList>
    </citation>
    <scope>NUCLEOTIDE SEQUENCE [LARGE SCALE GENOMIC DNA]</scope>
    <source>
        <strain evidence="1 2">GCM71</strain>
    </source>
</reference>
<gene>
    <name evidence="1" type="ORF">P872_20315</name>
</gene>
<proteinExistence type="predicted"/>
<comment type="caution">
    <text evidence="1">The sequence shown here is derived from an EMBL/GenBank/DDBJ whole genome shotgun (WGS) entry which is preliminary data.</text>
</comment>
<name>U5BUH2_9BACT</name>
<dbReference type="AlphaFoldDB" id="U5BUH2"/>
<protein>
    <submittedName>
        <fullName evidence="1">Uncharacterized protein</fullName>
    </submittedName>
</protein>
<dbReference type="EMBL" id="AWXR01000059">
    <property type="protein sequence ID" value="ERM81184.1"/>
    <property type="molecule type" value="Genomic_DNA"/>
</dbReference>
<organism evidence="1 2">
    <name type="scientific">Rhodonellum psychrophilum GCM71 = DSM 17998</name>
    <dbReference type="NCBI Taxonomy" id="1123057"/>
    <lineage>
        <taxon>Bacteria</taxon>
        <taxon>Pseudomonadati</taxon>
        <taxon>Bacteroidota</taxon>
        <taxon>Cytophagia</taxon>
        <taxon>Cytophagales</taxon>
        <taxon>Cytophagaceae</taxon>
        <taxon>Rhodonellum</taxon>
    </lineage>
</organism>
<evidence type="ECO:0000313" key="2">
    <source>
        <dbReference type="Proteomes" id="UP000016843"/>
    </source>
</evidence>
<evidence type="ECO:0000313" key="1">
    <source>
        <dbReference type="EMBL" id="ERM81184.1"/>
    </source>
</evidence>
<sequence length="51" mass="5930">MTGENLNWGFRFFENVLRNVSWINPKGPHFLDQKRKLGLANQVLGREISSN</sequence>
<dbReference type="Proteomes" id="UP000016843">
    <property type="component" value="Unassembled WGS sequence"/>
</dbReference>
<accession>U5BUH2</accession>